<dbReference type="EMBL" id="LJDB01000009">
    <property type="protein sequence ID" value="ONI42606.1"/>
    <property type="molecule type" value="Genomic_DNA"/>
</dbReference>
<accession>A0ACC8XG96</accession>
<keyword evidence="2" id="KW-1185">Reference proteome</keyword>
<comment type="caution">
    <text evidence="1">The sequence shown here is derived from an EMBL/GenBank/DDBJ whole genome shotgun (WGS) entry which is preliminary data.</text>
</comment>
<reference evidence="1" key="1">
    <citation type="submission" date="2016-08" db="EMBL/GenBank/DDBJ databases">
        <authorList>
            <person name="Ngugi D.K."/>
            <person name="Miyake S."/>
            <person name="Stingl U."/>
        </authorList>
    </citation>
    <scope>NUCLEOTIDE SEQUENCE</scope>
    <source>
        <strain evidence="1">SCG-B11WGA-EpuloA1</strain>
    </source>
</reference>
<protein>
    <submittedName>
        <fullName evidence="1">GNAT family N-acetyltransferase</fullName>
    </submittedName>
</protein>
<evidence type="ECO:0000313" key="2">
    <source>
        <dbReference type="Proteomes" id="UP000188605"/>
    </source>
</evidence>
<dbReference type="Proteomes" id="UP000188605">
    <property type="component" value="Unassembled WGS sequence"/>
</dbReference>
<gene>
    <name evidence="1" type="ORF">AN396_13570</name>
</gene>
<organism evidence="1 2">
    <name type="scientific">Candidatus Epulonipiscium fishelsonii</name>
    <dbReference type="NCBI Taxonomy" id="77094"/>
    <lineage>
        <taxon>Bacteria</taxon>
        <taxon>Bacillati</taxon>
        <taxon>Bacillota</taxon>
        <taxon>Clostridia</taxon>
        <taxon>Lachnospirales</taxon>
        <taxon>Lachnospiraceae</taxon>
        <taxon>Candidatus Epulonipiscium</taxon>
    </lineage>
</organism>
<evidence type="ECO:0000313" key="1">
    <source>
        <dbReference type="EMBL" id="ONI42606.1"/>
    </source>
</evidence>
<proteinExistence type="predicted"/>
<sequence>MIRSILSNKKQYLDLLLLGDEQESMIDKYLDRGELFGIFSCDGEIKAICVVTDEGNNIIELKNIAVVPQYQRQGLGKMLIDFLIKQYSSKFLIMRVGTGDSPITISFYRQCGFKEVFRVKNFFIDNYDEPIFEAGQQLIDMVYLELIF</sequence>
<name>A0ACC8XG96_9FIRM</name>